<feature type="site" description="Interaction with DNA substrate" evidence="8">
    <location>
        <position position="272"/>
    </location>
</feature>
<dbReference type="PhylomeDB" id="B3S9Q4"/>
<dbReference type="Pfam" id="PF03372">
    <property type="entry name" value="Exo_endo_phos"/>
    <property type="match status" value="1"/>
</dbReference>
<dbReference type="EMBL" id="DS985259">
    <property type="protein sequence ID" value="EDV20576.1"/>
    <property type="molecule type" value="Genomic_DNA"/>
</dbReference>
<dbReference type="OMA" id="GWRIDYY"/>
<evidence type="ECO:0000256" key="1">
    <source>
        <dbReference type="ARBA" id="ARBA00000493"/>
    </source>
</evidence>
<keyword evidence="7" id="KW-0464">Manganese</keyword>
<dbReference type="GeneID" id="6758214"/>
<dbReference type="InterPro" id="IPR020848">
    <property type="entry name" value="AP_endonuclease_F1_CS"/>
</dbReference>
<reference evidence="12 13" key="1">
    <citation type="journal article" date="2008" name="Nature">
        <title>The Trichoplax genome and the nature of placozoans.</title>
        <authorList>
            <person name="Srivastava M."/>
            <person name="Begovic E."/>
            <person name="Chapman J."/>
            <person name="Putnam N.H."/>
            <person name="Hellsten U."/>
            <person name="Kawashima T."/>
            <person name="Kuo A."/>
            <person name="Mitros T."/>
            <person name="Salamov A."/>
            <person name="Carpenter M.L."/>
            <person name="Signorovitch A.Y."/>
            <person name="Moreno M.A."/>
            <person name="Kamm K."/>
            <person name="Grimwood J."/>
            <person name="Schmutz J."/>
            <person name="Shapiro H."/>
            <person name="Grigoriev I.V."/>
            <person name="Buss L.W."/>
            <person name="Schierwater B."/>
            <person name="Dellaporta S.L."/>
            <person name="Rokhsar D.S."/>
        </authorList>
    </citation>
    <scope>NUCLEOTIDE SEQUENCE [LARGE SCALE GENOMIC DNA]</scope>
    <source>
        <strain evidence="12 13">Grell-BS-1999</strain>
    </source>
</reference>
<feature type="compositionally biased region" description="Basic and acidic residues" evidence="10">
    <location>
        <begin position="34"/>
        <end position="56"/>
    </location>
</feature>
<dbReference type="GO" id="GO:0003677">
    <property type="term" value="F:DNA binding"/>
    <property type="evidence" value="ECO:0007669"/>
    <property type="project" value="InterPro"/>
</dbReference>
<evidence type="ECO:0000256" key="9">
    <source>
        <dbReference type="RuleBase" id="RU362131"/>
    </source>
</evidence>
<gene>
    <name evidence="12" type="ORF">TRIADDRAFT_60990</name>
</gene>
<dbReference type="PANTHER" id="PTHR22748">
    <property type="entry name" value="AP ENDONUCLEASE"/>
    <property type="match status" value="1"/>
</dbReference>
<dbReference type="EC" id="3.1.11.2" evidence="9"/>
<dbReference type="FunCoup" id="B3S9Q4">
    <property type="interactions" value="1625"/>
</dbReference>
<dbReference type="GO" id="GO:0046872">
    <property type="term" value="F:metal ion binding"/>
    <property type="evidence" value="ECO:0007669"/>
    <property type="project" value="UniProtKB-KW"/>
</dbReference>
<proteinExistence type="inferred from homology"/>
<feature type="binding site" evidence="7">
    <location>
        <position position="272"/>
    </location>
    <ligand>
        <name>Mg(2+)</name>
        <dbReference type="ChEBI" id="CHEBI:18420"/>
        <label>1</label>
    </ligand>
</feature>
<comment type="similarity">
    <text evidence="3 9">Belongs to the DNA repair enzymes AP/ExoA family.</text>
</comment>
<name>B3S9Q4_TRIAD</name>
<evidence type="ECO:0000256" key="5">
    <source>
        <dbReference type="ARBA" id="ARBA00022801"/>
    </source>
</evidence>
<comment type="cofactor">
    <cofactor evidence="2">
        <name>Mn(2+)</name>
        <dbReference type="ChEBI" id="CHEBI:29035"/>
    </cofactor>
</comment>
<dbReference type="PROSITE" id="PS00728">
    <property type="entry name" value="AP_NUCLEASE_F1_3"/>
    <property type="match status" value="1"/>
</dbReference>
<feature type="region of interest" description="Disordered" evidence="10">
    <location>
        <begin position="1"/>
        <end position="63"/>
    </location>
</feature>
<keyword evidence="4 7" id="KW-0479">Metal-binding</keyword>
<evidence type="ECO:0000256" key="8">
    <source>
        <dbReference type="PIRSR" id="PIRSR604808-3"/>
    </source>
</evidence>
<dbReference type="RefSeq" id="XP_002117002.1">
    <property type="nucleotide sequence ID" value="XM_002116966.1"/>
</dbReference>
<comment type="catalytic activity">
    <reaction evidence="1">
        <text>Exonucleolytic cleavage in the 3'- to 5'-direction to yield nucleoside 5'-phosphates.</text>
        <dbReference type="EC" id="3.1.11.2"/>
    </reaction>
</comment>
<evidence type="ECO:0000256" key="10">
    <source>
        <dbReference type="SAM" id="MobiDB-lite"/>
    </source>
</evidence>
<accession>B3S9Q4</accession>
<dbReference type="InterPro" id="IPR004808">
    <property type="entry name" value="AP_endonuc_1"/>
</dbReference>
<organism evidence="12 13">
    <name type="scientific">Trichoplax adhaerens</name>
    <name type="common">Trichoplax reptans</name>
    <dbReference type="NCBI Taxonomy" id="10228"/>
    <lineage>
        <taxon>Eukaryota</taxon>
        <taxon>Metazoa</taxon>
        <taxon>Placozoa</taxon>
        <taxon>Uniplacotomia</taxon>
        <taxon>Trichoplacea</taxon>
        <taxon>Trichoplacidae</taxon>
        <taxon>Trichoplax</taxon>
    </lineage>
</organism>
<dbReference type="Proteomes" id="UP000009022">
    <property type="component" value="Unassembled WGS sequence"/>
</dbReference>
<dbReference type="InParanoid" id="B3S9Q4"/>
<dbReference type="FunFam" id="3.60.10.10:FF:000210">
    <property type="entry name" value="DNA-(apurinic or apyrimidinic site) lyase"/>
    <property type="match status" value="1"/>
</dbReference>
<evidence type="ECO:0000313" key="13">
    <source>
        <dbReference type="Proteomes" id="UP000009022"/>
    </source>
</evidence>
<dbReference type="GO" id="GO:0005634">
    <property type="term" value="C:nucleus"/>
    <property type="evidence" value="ECO:0000318"/>
    <property type="project" value="GO_Central"/>
</dbReference>
<evidence type="ECO:0000259" key="11">
    <source>
        <dbReference type="Pfam" id="PF03372"/>
    </source>
</evidence>
<dbReference type="eggNOG" id="KOG1294">
    <property type="taxonomic scope" value="Eukaryota"/>
</dbReference>
<sequence>MPKRKASVTAVGKAKKQAKKAADSSKAKGGKSSAVDKEPTVEIKHDQSSVEKENQSHGKSSSNWNTKITSWNVNGIKAWFKKNGHSYLTDSNIDIICLQETKCAESEIPNEIKLDGYHTYFYSAEQKGYSSTGLLSKVKPLKVTFGITNIILHIKFRTDIEKHDKEGRVITAEYDKFFLVGAYLANPKTNTKTAGFTKEEREGFGKLLDCGFIDTFRHFYPNKTSAYSFWSYMSNARSKNIGWRLDYFVTSKNLIPNVADSIIRSEIEGSDHCPIELLLQI</sequence>
<dbReference type="CDD" id="cd09087">
    <property type="entry name" value="Ape1-like_AP-endo"/>
    <property type="match status" value="1"/>
</dbReference>
<dbReference type="EC" id="3.1.21.-" evidence="9"/>
<evidence type="ECO:0000256" key="6">
    <source>
        <dbReference type="ARBA" id="ARBA00022842"/>
    </source>
</evidence>
<dbReference type="GO" id="GO:0008081">
    <property type="term" value="F:phosphoric diester hydrolase activity"/>
    <property type="evidence" value="ECO:0000318"/>
    <property type="project" value="GO_Central"/>
</dbReference>
<feature type="domain" description="Endonuclease/exonuclease/phosphatase" evidence="11">
    <location>
        <begin position="70"/>
        <end position="272"/>
    </location>
</feature>
<dbReference type="PANTHER" id="PTHR22748:SF6">
    <property type="entry name" value="DNA-(APURINIC OR APYRIMIDINIC SITE) ENDONUCLEASE"/>
    <property type="match status" value="1"/>
</dbReference>
<dbReference type="SUPFAM" id="SSF56219">
    <property type="entry name" value="DNase I-like"/>
    <property type="match status" value="1"/>
</dbReference>
<evidence type="ECO:0000256" key="2">
    <source>
        <dbReference type="ARBA" id="ARBA00001936"/>
    </source>
</evidence>
<dbReference type="GO" id="GO:0003906">
    <property type="term" value="F:DNA-(apurinic or apyrimidinic site) endonuclease activity"/>
    <property type="evidence" value="ECO:0000318"/>
    <property type="project" value="GO_Central"/>
</dbReference>
<feature type="site" description="Important for catalytic activity" evidence="8">
    <location>
        <position position="246"/>
    </location>
</feature>
<dbReference type="InterPro" id="IPR005135">
    <property type="entry name" value="Endo/exonuclease/phosphatase"/>
</dbReference>
<dbReference type="OrthoDB" id="498125at2759"/>
<dbReference type="GO" id="GO:0006284">
    <property type="term" value="P:base-excision repair"/>
    <property type="evidence" value="ECO:0000318"/>
    <property type="project" value="GO_Central"/>
</dbReference>
<dbReference type="PROSITE" id="PS00727">
    <property type="entry name" value="AP_NUCLEASE_F1_2"/>
    <property type="match status" value="1"/>
</dbReference>
<feature type="binding site" evidence="7">
    <location>
        <position position="100"/>
    </location>
    <ligand>
        <name>Mg(2+)</name>
        <dbReference type="ChEBI" id="CHEBI:18420"/>
        <label>1</label>
    </ligand>
</feature>
<comment type="cofactor">
    <cofactor evidence="7 9">
        <name>Mg(2+)</name>
        <dbReference type="ChEBI" id="CHEBI:18420"/>
    </cofactor>
    <cofactor evidence="7 9">
        <name>Mn(2+)</name>
        <dbReference type="ChEBI" id="CHEBI:29035"/>
    </cofactor>
    <text evidence="7 9">Probably binds two magnesium or manganese ions per subunit.</text>
</comment>
<evidence type="ECO:0000256" key="4">
    <source>
        <dbReference type="ARBA" id="ARBA00022723"/>
    </source>
</evidence>
<protein>
    <recommendedName>
        <fullName evidence="9">DNA repair nuclease/redox regulator APEX1</fullName>
        <shortName evidence="9">APEN</shortName>
        <shortName evidence="9">REF-1</shortName>
        <ecNumber evidence="9">3.1.11.2</ecNumber>
        <ecNumber evidence="9">3.1.21.-</ecNumber>
    </recommendedName>
    <alternativeName>
        <fullName evidence="9">APEX nuclease</fullName>
    </alternativeName>
    <alternativeName>
        <fullName evidence="9">Apurinic-apyrimidinic endonuclease 1</fullName>
    </alternativeName>
    <alternativeName>
        <fullName evidence="9">Redox factor-1</fullName>
    </alternativeName>
    <component>
        <recommendedName>
            <fullName evidence="9">DNA repair nuclease/redox regulator APEX1, mitochondrial</fullName>
        </recommendedName>
    </component>
</protein>
<dbReference type="CTD" id="6758214"/>
<dbReference type="AlphaFoldDB" id="B3S9Q4"/>
<evidence type="ECO:0000256" key="7">
    <source>
        <dbReference type="PIRSR" id="PIRSR604808-2"/>
    </source>
</evidence>
<dbReference type="GO" id="GO:0008311">
    <property type="term" value="F:double-stranded DNA 3'-5' DNA exonuclease activity"/>
    <property type="evidence" value="ECO:0000318"/>
    <property type="project" value="GO_Central"/>
</dbReference>
<keyword evidence="9" id="KW-0227">DNA damage</keyword>
<keyword evidence="5" id="KW-0378">Hydrolase</keyword>
<keyword evidence="9" id="KW-0234">DNA repair</keyword>
<dbReference type="KEGG" id="tad:TRIADDRAFT_60990"/>
<keyword evidence="13" id="KW-1185">Reference proteome</keyword>
<feature type="binding site" evidence="7">
    <location>
        <position position="72"/>
    </location>
    <ligand>
        <name>Mg(2+)</name>
        <dbReference type="ChEBI" id="CHEBI:18420"/>
        <label>1</label>
    </ligand>
</feature>
<evidence type="ECO:0000313" key="12">
    <source>
        <dbReference type="EMBL" id="EDV20576.1"/>
    </source>
</evidence>
<keyword evidence="6 7" id="KW-0460">Magnesium</keyword>
<dbReference type="NCBIfam" id="TIGR00633">
    <property type="entry name" value="xth"/>
    <property type="match status" value="2"/>
</dbReference>
<dbReference type="STRING" id="10228.B3S9Q4"/>
<feature type="binding site" evidence="7">
    <location>
        <position position="271"/>
    </location>
    <ligand>
        <name>Mg(2+)</name>
        <dbReference type="ChEBI" id="CHEBI:18420"/>
        <label>1</label>
    </ligand>
</feature>
<dbReference type="PROSITE" id="PS51435">
    <property type="entry name" value="AP_NUCLEASE_F1_4"/>
    <property type="match status" value="1"/>
</dbReference>
<dbReference type="Gene3D" id="3.60.10.10">
    <property type="entry name" value="Endonuclease/exonuclease/phosphatase"/>
    <property type="match status" value="2"/>
</dbReference>
<evidence type="ECO:0000256" key="3">
    <source>
        <dbReference type="ARBA" id="ARBA00007092"/>
    </source>
</evidence>
<dbReference type="HOGENOM" id="CLU_027539_1_3_1"/>
<dbReference type="InterPro" id="IPR036691">
    <property type="entry name" value="Endo/exonu/phosph_ase_sf"/>
</dbReference>